<dbReference type="VEuPathDB" id="FungiDB:RhiirFUN_005080"/>
<feature type="non-terminal residue" evidence="2">
    <location>
        <position position="1"/>
    </location>
</feature>
<protein>
    <submittedName>
        <fullName evidence="2">Kinase-like protein</fullName>
    </submittedName>
</protein>
<accession>A0A2N0QQN3</accession>
<feature type="domain" description="Protein kinase" evidence="1">
    <location>
        <begin position="1"/>
        <end position="137"/>
    </location>
</feature>
<dbReference type="SUPFAM" id="SSF56112">
    <property type="entry name" value="Protein kinase-like (PK-like)"/>
    <property type="match status" value="1"/>
</dbReference>
<dbReference type="PROSITE" id="PS50011">
    <property type="entry name" value="PROTEIN_KINASE_DOM"/>
    <property type="match status" value="1"/>
</dbReference>
<dbReference type="Proteomes" id="UP000232688">
    <property type="component" value="Unassembled WGS sequence"/>
</dbReference>
<evidence type="ECO:0000313" key="2">
    <source>
        <dbReference type="EMBL" id="PKC53361.1"/>
    </source>
</evidence>
<gene>
    <name evidence="2" type="ORF">RhiirA1_479467</name>
</gene>
<organism evidence="2 3">
    <name type="scientific">Rhizophagus irregularis</name>
    <dbReference type="NCBI Taxonomy" id="588596"/>
    <lineage>
        <taxon>Eukaryota</taxon>
        <taxon>Fungi</taxon>
        <taxon>Fungi incertae sedis</taxon>
        <taxon>Mucoromycota</taxon>
        <taxon>Glomeromycotina</taxon>
        <taxon>Glomeromycetes</taxon>
        <taxon>Glomerales</taxon>
        <taxon>Glomeraceae</taxon>
        <taxon>Rhizophagus</taxon>
    </lineage>
</organism>
<dbReference type="VEuPathDB" id="FungiDB:RhiirA1_479467"/>
<dbReference type="Pfam" id="PF00069">
    <property type="entry name" value="Pkinase"/>
    <property type="match status" value="1"/>
</dbReference>
<sequence length="317" mass="36002">HSDNILIHQNVIKLADFGLSRRAGVSNSIKDVFGKISYMDPHRIRKLTKNDKKSDVYSVGVILWEISSGKKPFESYDRQYDQVALTLDILGGKREAPIDGTPDEYINIYTRCWQDNPDNRPDMQQVFSDLINLNTLLAGENTNSSENNTEQKIDNSSFPGQIHDQPSNCDSQLVNLICPDDLPSQEDNEEDDLKVIMTGIEELKDLDVNTEHYKRINLKSSLENENYVVFGSIISKNNLRLEDILISFELYDSNGFSAIIRTSNDADIDITKCYILWMIIGNPKSSVSSPKNRELQVHCVKKPITLQSSCSYYPIKT</sequence>
<dbReference type="InterPro" id="IPR000719">
    <property type="entry name" value="Prot_kinase_dom"/>
</dbReference>
<dbReference type="EMBL" id="LLXH01004326">
    <property type="protein sequence ID" value="PKC53361.1"/>
    <property type="molecule type" value="Genomic_DNA"/>
</dbReference>
<dbReference type="AlphaFoldDB" id="A0A2N0QQN3"/>
<dbReference type="Gene3D" id="1.10.510.10">
    <property type="entry name" value="Transferase(Phosphotransferase) domain 1"/>
    <property type="match status" value="1"/>
</dbReference>
<dbReference type="GO" id="GO:0004674">
    <property type="term" value="F:protein serine/threonine kinase activity"/>
    <property type="evidence" value="ECO:0007669"/>
    <property type="project" value="TreeGrafter"/>
</dbReference>
<comment type="caution">
    <text evidence="2">The sequence shown here is derived from an EMBL/GenBank/DDBJ whole genome shotgun (WGS) entry which is preliminary data.</text>
</comment>
<dbReference type="InterPro" id="IPR051681">
    <property type="entry name" value="Ser/Thr_Kinases-Pseudokinases"/>
</dbReference>
<evidence type="ECO:0000259" key="1">
    <source>
        <dbReference type="PROSITE" id="PS50011"/>
    </source>
</evidence>
<dbReference type="GO" id="GO:0005524">
    <property type="term" value="F:ATP binding"/>
    <property type="evidence" value="ECO:0007669"/>
    <property type="project" value="InterPro"/>
</dbReference>
<reference evidence="2 3" key="1">
    <citation type="submission" date="2017-10" db="EMBL/GenBank/DDBJ databases">
        <title>Extensive intraspecific genome diversity in a model arbuscular mycorrhizal fungus.</title>
        <authorList>
            <person name="Chen E.C.H."/>
            <person name="Morin E."/>
            <person name="Baudet D."/>
            <person name="Noel J."/>
            <person name="Ndikumana S."/>
            <person name="Charron P."/>
            <person name="St-Onge C."/>
            <person name="Giorgi J."/>
            <person name="Grigoriev I.V."/>
            <person name="Roux C."/>
            <person name="Martin F.M."/>
            <person name="Corradi N."/>
        </authorList>
    </citation>
    <scope>NUCLEOTIDE SEQUENCE [LARGE SCALE GENOMIC DNA]</scope>
    <source>
        <strain evidence="2 3">A1</strain>
    </source>
</reference>
<dbReference type="PANTHER" id="PTHR44329">
    <property type="entry name" value="SERINE/THREONINE-PROTEIN KINASE TNNI3K-RELATED"/>
    <property type="match status" value="1"/>
</dbReference>
<reference evidence="2 3" key="2">
    <citation type="submission" date="2017-10" db="EMBL/GenBank/DDBJ databases">
        <title>Genome analyses suggest a sexual origin of heterokaryosis in a supposedly ancient asexual fungus.</title>
        <authorList>
            <person name="Corradi N."/>
            <person name="Sedzielewska K."/>
            <person name="Noel J."/>
            <person name="Charron P."/>
            <person name="Farinelli L."/>
            <person name="Marton T."/>
            <person name="Kruger M."/>
            <person name="Pelin A."/>
            <person name="Brachmann A."/>
            <person name="Corradi N."/>
        </authorList>
    </citation>
    <scope>NUCLEOTIDE SEQUENCE [LARGE SCALE GENOMIC DNA]</scope>
    <source>
        <strain evidence="2 3">A1</strain>
    </source>
</reference>
<evidence type="ECO:0000313" key="3">
    <source>
        <dbReference type="Proteomes" id="UP000232688"/>
    </source>
</evidence>
<proteinExistence type="predicted"/>
<dbReference type="VEuPathDB" id="FungiDB:FUN_005379"/>
<name>A0A2N0QQN3_9GLOM</name>
<keyword evidence="2" id="KW-0418">Kinase</keyword>
<keyword evidence="2" id="KW-0808">Transferase</keyword>
<dbReference type="InterPro" id="IPR011009">
    <property type="entry name" value="Kinase-like_dom_sf"/>
</dbReference>